<accession>A0AAU9NW41</accession>
<dbReference type="PANTHER" id="PTHR47939">
    <property type="entry name" value="MEMBRANE-ASSOCIATED SALT-INDUCIBLE PROTEIN-LIKE"/>
    <property type="match status" value="1"/>
</dbReference>
<sequence>MWPPFIRLGCCNLVKSSRNLRWKSVRLLAYTTCSDVSDSSSDTNVLCHPNEKLVKFKVINKTVDHWKRERMSALLFSRQLKESGFKHDVETYMAIIRLLCDSGIYVRLNHLFMYVIDENINREPVGFEISDLLEALIEEKLIKAVDVLVKVYASVGRFEEAMHILSKMRSRGGLMVSTRTCNFVLKELIEWEKVPMLDSVYRELKRNGLIPNVYTYGILIKAHCSMGRLEEALEVFAQMNEPRVEPNAFIIEGKIQDAEDVLLHEMKIREIVPDEDCYGALILEYLKKGDTTKAFDLCDEMKSRVGIKADYVLMRCMLQYLCGVGSLDEALSFFKEFMQKSSKVFIDGVTFDFAIDAACKLRRMKDAMELVEEGDER</sequence>
<proteinExistence type="inferred from homology"/>
<evidence type="ECO:0000313" key="5">
    <source>
        <dbReference type="Proteomes" id="UP001157418"/>
    </source>
</evidence>
<name>A0AAU9NW41_9ASTR</name>
<comment type="caution">
    <text evidence="4">The sequence shown here is derived from an EMBL/GenBank/DDBJ whole genome shotgun (WGS) entry which is preliminary data.</text>
</comment>
<dbReference type="Pfam" id="PF01535">
    <property type="entry name" value="PPR"/>
    <property type="match status" value="4"/>
</dbReference>
<dbReference type="NCBIfam" id="TIGR00756">
    <property type="entry name" value="PPR"/>
    <property type="match status" value="3"/>
</dbReference>
<evidence type="ECO:0000256" key="3">
    <source>
        <dbReference type="PROSITE-ProRule" id="PRU00708"/>
    </source>
</evidence>
<protein>
    <recommendedName>
        <fullName evidence="6">Pentacotripeptide-repeat region of PRORP domain-containing protein</fullName>
    </recommendedName>
</protein>
<evidence type="ECO:0000313" key="4">
    <source>
        <dbReference type="EMBL" id="CAH1441961.1"/>
    </source>
</evidence>
<evidence type="ECO:0000256" key="1">
    <source>
        <dbReference type="ARBA" id="ARBA00007626"/>
    </source>
</evidence>
<dbReference type="AlphaFoldDB" id="A0AAU9NW41"/>
<dbReference type="PROSITE" id="PS51375">
    <property type="entry name" value="PPR"/>
    <property type="match status" value="1"/>
</dbReference>
<keyword evidence="2" id="KW-0677">Repeat</keyword>
<comment type="similarity">
    <text evidence="1">Belongs to the PPR family. P subfamily.</text>
</comment>
<dbReference type="InterPro" id="IPR002885">
    <property type="entry name" value="PPR_rpt"/>
</dbReference>
<evidence type="ECO:0008006" key="6">
    <source>
        <dbReference type="Google" id="ProtNLM"/>
    </source>
</evidence>
<dbReference type="EMBL" id="CAKMRJ010005412">
    <property type="protein sequence ID" value="CAH1441961.1"/>
    <property type="molecule type" value="Genomic_DNA"/>
</dbReference>
<dbReference type="PANTHER" id="PTHR47939:SF13">
    <property type="entry name" value="OS03G0201400 PROTEIN"/>
    <property type="match status" value="1"/>
</dbReference>
<organism evidence="4 5">
    <name type="scientific">Lactuca virosa</name>
    <dbReference type="NCBI Taxonomy" id="75947"/>
    <lineage>
        <taxon>Eukaryota</taxon>
        <taxon>Viridiplantae</taxon>
        <taxon>Streptophyta</taxon>
        <taxon>Embryophyta</taxon>
        <taxon>Tracheophyta</taxon>
        <taxon>Spermatophyta</taxon>
        <taxon>Magnoliopsida</taxon>
        <taxon>eudicotyledons</taxon>
        <taxon>Gunneridae</taxon>
        <taxon>Pentapetalae</taxon>
        <taxon>asterids</taxon>
        <taxon>campanulids</taxon>
        <taxon>Asterales</taxon>
        <taxon>Asteraceae</taxon>
        <taxon>Cichorioideae</taxon>
        <taxon>Cichorieae</taxon>
        <taxon>Lactucinae</taxon>
        <taxon>Lactuca</taxon>
    </lineage>
</organism>
<dbReference type="InterPro" id="IPR050667">
    <property type="entry name" value="PPR-containing_protein"/>
</dbReference>
<dbReference type="Gene3D" id="1.25.40.10">
    <property type="entry name" value="Tetratricopeptide repeat domain"/>
    <property type="match status" value="2"/>
</dbReference>
<keyword evidence="5" id="KW-1185">Reference proteome</keyword>
<evidence type="ECO:0000256" key="2">
    <source>
        <dbReference type="ARBA" id="ARBA00022737"/>
    </source>
</evidence>
<dbReference type="InterPro" id="IPR011990">
    <property type="entry name" value="TPR-like_helical_dom_sf"/>
</dbReference>
<gene>
    <name evidence="4" type="ORF">LVIROSA_LOCUS27986</name>
</gene>
<feature type="repeat" description="PPR" evidence="3">
    <location>
        <begin position="212"/>
        <end position="246"/>
    </location>
</feature>
<reference evidence="4 5" key="1">
    <citation type="submission" date="2022-01" db="EMBL/GenBank/DDBJ databases">
        <authorList>
            <person name="Xiong W."/>
            <person name="Schranz E."/>
        </authorList>
    </citation>
    <scope>NUCLEOTIDE SEQUENCE [LARGE SCALE GENOMIC DNA]</scope>
</reference>
<dbReference type="Pfam" id="PF12854">
    <property type="entry name" value="PPR_1"/>
    <property type="match status" value="1"/>
</dbReference>
<dbReference type="Proteomes" id="UP001157418">
    <property type="component" value="Unassembled WGS sequence"/>
</dbReference>